<sequence>MQRILLLMAVLAMLISAGCSTTAPPTNIPDSHSTQASHNDNINKDPKPANANLLSADVLEVIDGDTLKVKLNNRVETIRLLLIDTPETKHPSKPVQPFGPEASAYAKEILSGKKVKIEPGISERDKYGRLLAYVWIEDKMVNKMLLKEGLARVAYIFPPNTKYIDDFQQLQKEAQHKGVGIWSIENYAQEDGFHHNRIKQEETASKENGDCTIKGNINSDGEKIYHTPDGAYYEVTKPEKMFCTESEAKKAGFRPSQR</sequence>
<dbReference type="SUPFAM" id="SSF50199">
    <property type="entry name" value="Staphylococcal nuclease"/>
    <property type="match status" value="1"/>
</dbReference>
<dbReference type="GO" id="GO:0004519">
    <property type="term" value="F:endonuclease activity"/>
    <property type="evidence" value="ECO:0007669"/>
    <property type="project" value="UniProtKB-KW"/>
</dbReference>
<dbReference type="InterPro" id="IPR016071">
    <property type="entry name" value="Staphylococal_nuclease_OB-fold"/>
</dbReference>
<dbReference type="PROSITE" id="PS50830">
    <property type="entry name" value="TNASE_3"/>
    <property type="match status" value="1"/>
</dbReference>
<accession>A0A5R9F915</accession>
<dbReference type="InterPro" id="IPR002071">
    <property type="entry name" value="Thermonucl_AS"/>
</dbReference>
<dbReference type="SMART" id="SM00318">
    <property type="entry name" value="SNc"/>
    <property type="match status" value="1"/>
</dbReference>
<keyword evidence="5" id="KW-0732">Signal</keyword>
<dbReference type="AlphaFoldDB" id="A0A5R9F915"/>
<dbReference type="PROSITE" id="PS01284">
    <property type="entry name" value="TNASE_2"/>
    <property type="match status" value="1"/>
</dbReference>
<protein>
    <submittedName>
        <fullName evidence="7">Thermonuclease family protein</fullName>
    </submittedName>
</protein>
<organism evidence="7 8">
    <name type="scientific">Exobacillus caeni</name>
    <dbReference type="NCBI Taxonomy" id="2574798"/>
    <lineage>
        <taxon>Bacteria</taxon>
        <taxon>Bacillati</taxon>
        <taxon>Bacillota</taxon>
        <taxon>Bacilli</taxon>
        <taxon>Bacillales</taxon>
        <taxon>Guptibacillaceae</taxon>
        <taxon>Exobacillus</taxon>
    </lineage>
</organism>
<dbReference type="EMBL" id="SWLG01000001">
    <property type="protein sequence ID" value="TLS38999.1"/>
    <property type="molecule type" value="Genomic_DNA"/>
</dbReference>
<evidence type="ECO:0000256" key="5">
    <source>
        <dbReference type="SAM" id="SignalP"/>
    </source>
</evidence>
<keyword evidence="3" id="KW-0378">Hydrolase</keyword>
<feature type="domain" description="TNase-like" evidence="6">
    <location>
        <begin position="52"/>
        <end position="184"/>
    </location>
</feature>
<reference evidence="7 8" key="1">
    <citation type="submission" date="2019-04" db="EMBL/GenBank/DDBJ databases">
        <title>Bacillus caeni sp. nov., a bacterium isolated from mangrove sediment.</title>
        <authorList>
            <person name="Huang H."/>
            <person name="Mo K."/>
            <person name="Hu Y."/>
        </authorList>
    </citation>
    <scope>NUCLEOTIDE SEQUENCE [LARGE SCALE GENOMIC DNA]</scope>
    <source>
        <strain evidence="7 8">HB172195</strain>
    </source>
</reference>
<feature type="chain" id="PRO_5024281489" evidence="5">
    <location>
        <begin position="23"/>
        <end position="258"/>
    </location>
</feature>
<evidence type="ECO:0000313" key="7">
    <source>
        <dbReference type="EMBL" id="TLS38999.1"/>
    </source>
</evidence>
<evidence type="ECO:0000256" key="4">
    <source>
        <dbReference type="SAM" id="MobiDB-lite"/>
    </source>
</evidence>
<evidence type="ECO:0000256" key="3">
    <source>
        <dbReference type="ARBA" id="ARBA00022801"/>
    </source>
</evidence>
<dbReference type="PROSITE" id="PS01123">
    <property type="entry name" value="TNASE_1"/>
    <property type="match status" value="1"/>
</dbReference>
<dbReference type="CDD" id="cd00175">
    <property type="entry name" value="SNc"/>
    <property type="match status" value="1"/>
</dbReference>
<evidence type="ECO:0000313" key="8">
    <source>
        <dbReference type="Proteomes" id="UP000308230"/>
    </source>
</evidence>
<comment type="caution">
    <text evidence="7">The sequence shown here is derived from an EMBL/GenBank/DDBJ whole genome shotgun (WGS) entry which is preliminary data.</text>
</comment>
<feature type="signal peptide" evidence="5">
    <location>
        <begin position="1"/>
        <end position="22"/>
    </location>
</feature>
<evidence type="ECO:0000259" key="6">
    <source>
        <dbReference type="PROSITE" id="PS50830"/>
    </source>
</evidence>
<dbReference type="Pfam" id="PF00565">
    <property type="entry name" value="SNase"/>
    <property type="match status" value="1"/>
</dbReference>
<dbReference type="GO" id="GO:0016787">
    <property type="term" value="F:hydrolase activity"/>
    <property type="evidence" value="ECO:0007669"/>
    <property type="project" value="UniProtKB-KW"/>
</dbReference>
<name>A0A5R9F915_9BACL</name>
<evidence type="ECO:0000256" key="1">
    <source>
        <dbReference type="ARBA" id="ARBA00022722"/>
    </source>
</evidence>
<feature type="compositionally biased region" description="Polar residues" evidence="4">
    <location>
        <begin position="25"/>
        <end position="40"/>
    </location>
</feature>
<proteinExistence type="predicted"/>
<evidence type="ECO:0000256" key="2">
    <source>
        <dbReference type="ARBA" id="ARBA00022759"/>
    </source>
</evidence>
<keyword evidence="2" id="KW-0255">Endonuclease</keyword>
<gene>
    <name evidence="7" type="ORF">FCL54_01430</name>
</gene>
<keyword evidence="1" id="KW-0540">Nuclease</keyword>
<dbReference type="RefSeq" id="WP_138122411.1">
    <property type="nucleotide sequence ID" value="NZ_SWLG01000001.1"/>
</dbReference>
<dbReference type="OrthoDB" id="4376109at2"/>
<feature type="region of interest" description="Disordered" evidence="4">
    <location>
        <begin position="25"/>
        <end position="47"/>
    </location>
</feature>
<dbReference type="PANTHER" id="PTHR12302:SF3">
    <property type="entry name" value="SERINE_THREONINE-PROTEIN KINASE 31"/>
    <property type="match status" value="1"/>
</dbReference>
<keyword evidence="8" id="KW-1185">Reference proteome</keyword>
<dbReference type="PANTHER" id="PTHR12302">
    <property type="entry name" value="EBNA2 BINDING PROTEIN P100"/>
    <property type="match status" value="1"/>
</dbReference>
<dbReference type="Proteomes" id="UP000308230">
    <property type="component" value="Unassembled WGS sequence"/>
</dbReference>
<dbReference type="GO" id="GO:0003676">
    <property type="term" value="F:nucleic acid binding"/>
    <property type="evidence" value="ECO:0007669"/>
    <property type="project" value="InterPro"/>
</dbReference>
<dbReference type="Gene3D" id="2.40.50.90">
    <property type="match status" value="1"/>
</dbReference>
<dbReference type="PROSITE" id="PS51257">
    <property type="entry name" value="PROKAR_LIPOPROTEIN"/>
    <property type="match status" value="1"/>
</dbReference>
<dbReference type="InterPro" id="IPR035437">
    <property type="entry name" value="SNase_OB-fold_sf"/>
</dbReference>